<feature type="compositionally biased region" description="Low complexity" evidence="1">
    <location>
        <begin position="13"/>
        <end position="26"/>
    </location>
</feature>
<accession>A0A218VY74</accession>
<gene>
    <name evidence="2" type="ORF">CDL15_Pgr023807</name>
    <name evidence="3" type="ORF">CRG98_004797</name>
</gene>
<reference evidence="4" key="1">
    <citation type="journal article" date="2017" name="Plant J.">
        <title>The pomegranate (Punica granatum L.) genome and the genomics of punicalagin biosynthesis.</title>
        <authorList>
            <person name="Qin G."/>
            <person name="Xu C."/>
            <person name="Ming R."/>
            <person name="Tang H."/>
            <person name="Guyot R."/>
            <person name="Kramer E.M."/>
            <person name="Hu Y."/>
            <person name="Yi X."/>
            <person name="Qi Y."/>
            <person name="Xu X."/>
            <person name="Gao Z."/>
            <person name="Pan H."/>
            <person name="Jian J."/>
            <person name="Tian Y."/>
            <person name="Yue Z."/>
            <person name="Xu Y."/>
        </authorList>
    </citation>
    <scope>NUCLEOTIDE SEQUENCE [LARGE SCALE GENOMIC DNA]</scope>
    <source>
        <strain evidence="4">cv. Dabenzi</strain>
    </source>
</reference>
<dbReference type="EMBL" id="PGOL01000193">
    <property type="protein sequence ID" value="PKI74779.1"/>
    <property type="molecule type" value="Genomic_DNA"/>
</dbReference>
<dbReference type="EMBL" id="MTKT01005609">
    <property type="protein sequence ID" value="OWM65537.1"/>
    <property type="molecule type" value="Genomic_DNA"/>
</dbReference>
<reference evidence="2" key="2">
    <citation type="submission" date="2017-06" db="EMBL/GenBank/DDBJ databases">
        <title>The pomegranate genome and the genomics of punicalagin biosynthesis.</title>
        <authorList>
            <person name="Xu C."/>
        </authorList>
    </citation>
    <scope>NUCLEOTIDE SEQUENCE [LARGE SCALE GENOMIC DNA]</scope>
    <source>
        <tissue evidence="2">Fresh leaf</tissue>
    </source>
</reference>
<evidence type="ECO:0000313" key="5">
    <source>
        <dbReference type="Proteomes" id="UP000233551"/>
    </source>
</evidence>
<comment type="caution">
    <text evidence="2">The sequence shown here is derived from an EMBL/GenBank/DDBJ whole genome shotgun (WGS) entry which is preliminary data.</text>
</comment>
<organism evidence="2 4">
    <name type="scientific">Punica granatum</name>
    <name type="common">Pomegranate</name>
    <dbReference type="NCBI Taxonomy" id="22663"/>
    <lineage>
        <taxon>Eukaryota</taxon>
        <taxon>Viridiplantae</taxon>
        <taxon>Streptophyta</taxon>
        <taxon>Embryophyta</taxon>
        <taxon>Tracheophyta</taxon>
        <taxon>Spermatophyta</taxon>
        <taxon>Magnoliopsida</taxon>
        <taxon>eudicotyledons</taxon>
        <taxon>Gunneridae</taxon>
        <taxon>Pentapetalae</taxon>
        <taxon>rosids</taxon>
        <taxon>malvids</taxon>
        <taxon>Myrtales</taxon>
        <taxon>Lythraceae</taxon>
        <taxon>Punica</taxon>
    </lineage>
</organism>
<name>A0A218VY74_PUNGR</name>
<dbReference type="Proteomes" id="UP000233551">
    <property type="component" value="Unassembled WGS sequence"/>
</dbReference>
<reference evidence="3 5" key="3">
    <citation type="submission" date="2017-11" db="EMBL/GenBank/DDBJ databases">
        <title>De-novo sequencing of pomegranate (Punica granatum L.) genome.</title>
        <authorList>
            <person name="Akparov Z."/>
            <person name="Amiraslanov A."/>
            <person name="Hajiyeva S."/>
            <person name="Abbasov M."/>
            <person name="Kaur K."/>
            <person name="Hamwieh A."/>
            <person name="Solovyev V."/>
            <person name="Salamov A."/>
            <person name="Braich B."/>
            <person name="Kosarev P."/>
            <person name="Mahmoud A."/>
            <person name="Hajiyev E."/>
            <person name="Babayeva S."/>
            <person name="Izzatullayeva V."/>
            <person name="Mammadov A."/>
            <person name="Mammadov A."/>
            <person name="Sharifova S."/>
            <person name="Ojaghi J."/>
            <person name="Eynullazada K."/>
            <person name="Bayramov B."/>
            <person name="Abdulazimova A."/>
            <person name="Shahmuradov I."/>
        </authorList>
    </citation>
    <scope>NUCLEOTIDE SEQUENCE [LARGE SCALE GENOMIC DNA]</scope>
    <source>
        <strain evidence="3">AG2017</strain>
        <strain evidence="5">cv. AG2017</strain>
        <tissue evidence="3">Leaf</tissue>
    </source>
</reference>
<evidence type="ECO:0000313" key="4">
    <source>
        <dbReference type="Proteomes" id="UP000197138"/>
    </source>
</evidence>
<evidence type="ECO:0000313" key="3">
    <source>
        <dbReference type="EMBL" id="PKI74779.1"/>
    </source>
</evidence>
<feature type="region of interest" description="Disordered" evidence="1">
    <location>
        <begin position="1"/>
        <end position="45"/>
    </location>
</feature>
<evidence type="ECO:0000256" key="1">
    <source>
        <dbReference type="SAM" id="MobiDB-lite"/>
    </source>
</evidence>
<keyword evidence="5" id="KW-1185">Reference proteome</keyword>
<sequence>MSSVLRRAPKASPPSAKGPKLNQSARNRLRSSRRTRRRMEAHAWEDHHSTMETIVSLKVEVKAEQLNKFIENRIAENEKKKQGIVLFDVDDKSPLAKEIPSTTVLRMFAFS</sequence>
<feature type="compositionally biased region" description="Basic residues" evidence="1">
    <location>
        <begin position="27"/>
        <end position="37"/>
    </location>
</feature>
<proteinExistence type="predicted"/>
<protein>
    <submittedName>
        <fullName evidence="2">Uncharacterized protein</fullName>
    </submittedName>
</protein>
<dbReference type="AlphaFoldDB" id="A0A218VY74"/>
<evidence type="ECO:0000313" key="2">
    <source>
        <dbReference type="EMBL" id="OWM65537.1"/>
    </source>
</evidence>
<dbReference type="Proteomes" id="UP000197138">
    <property type="component" value="Unassembled WGS sequence"/>
</dbReference>